<dbReference type="AlphaFoldDB" id="A0A9W9WAP8"/>
<sequence length="61" mass="6604">MKERLSVIGASPAPGSTTGQFTRQLDSALPGPHMKMLHDNLEREKAPILAQLRTGHARLNG</sequence>
<feature type="region of interest" description="Disordered" evidence="1">
    <location>
        <begin position="1"/>
        <end position="22"/>
    </location>
</feature>
<accession>A0A9W9WAP8</accession>
<name>A0A9W9WAP8_9EURO</name>
<evidence type="ECO:0000313" key="3">
    <source>
        <dbReference type="Proteomes" id="UP001147747"/>
    </source>
</evidence>
<dbReference type="GeneID" id="81364122"/>
<reference evidence="2" key="2">
    <citation type="journal article" date="2023" name="IMA Fungus">
        <title>Comparative genomic study of the Penicillium genus elucidates a diverse pangenome and 15 lateral gene transfer events.</title>
        <authorList>
            <person name="Petersen C."/>
            <person name="Sorensen T."/>
            <person name="Nielsen M.R."/>
            <person name="Sondergaard T.E."/>
            <person name="Sorensen J.L."/>
            <person name="Fitzpatrick D.A."/>
            <person name="Frisvad J.C."/>
            <person name="Nielsen K.L."/>
        </authorList>
    </citation>
    <scope>NUCLEOTIDE SEQUENCE</scope>
    <source>
        <strain evidence="2">IBT 29677</strain>
    </source>
</reference>
<protein>
    <submittedName>
        <fullName evidence="2">Uncharacterized protein</fullName>
    </submittedName>
</protein>
<comment type="caution">
    <text evidence="2">The sequence shown here is derived from an EMBL/GenBank/DDBJ whole genome shotgun (WGS) entry which is preliminary data.</text>
</comment>
<reference evidence="2" key="1">
    <citation type="submission" date="2022-12" db="EMBL/GenBank/DDBJ databases">
        <authorList>
            <person name="Petersen C."/>
        </authorList>
    </citation>
    <scope>NUCLEOTIDE SEQUENCE</scope>
    <source>
        <strain evidence="2">IBT 29677</strain>
    </source>
</reference>
<dbReference type="OrthoDB" id="4366311at2759"/>
<dbReference type="EMBL" id="JAPZBU010000003">
    <property type="protein sequence ID" value="KAJ5413878.1"/>
    <property type="molecule type" value="Genomic_DNA"/>
</dbReference>
<proteinExistence type="predicted"/>
<evidence type="ECO:0000313" key="2">
    <source>
        <dbReference type="EMBL" id="KAJ5413878.1"/>
    </source>
</evidence>
<organism evidence="2 3">
    <name type="scientific">Penicillium cosmopolitanum</name>
    <dbReference type="NCBI Taxonomy" id="1131564"/>
    <lineage>
        <taxon>Eukaryota</taxon>
        <taxon>Fungi</taxon>
        <taxon>Dikarya</taxon>
        <taxon>Ascomycota</taxon>
        <taxon>Pezizomycotina</taxon>
        <taxon>Eurotiomycetes</taxon>
        <taxon>Eurotiomycetidae</taxon>
        <taxon>Eurotiales</taxon>
        <taxon>Aspergillaceae</taxon>
        <taxon>Penicillium</taxon>
    </lineage>
</organism>
<dbReference type="RefSeq" id="XP_056493724.1">
    <property type="nucleotide sequence ID" value="XM_056625142.1"/>
</dbReference>
<dbReference type="Proteomes" id="UP001147747">
    <property type="component" value="Unassembled WGS sequence"/>
</dbReference>
<evidence type="ECO:0000256" key="1">
    <source>
        <dbReference type="SAM" id="MobiDB-lite"/>
    </source>
</evidence>
<gene>
    <name evidence="2" type="ORF">N7509_000505</name>
</gene>
<keyword evidence="3" id="KW-1185">Reference proteome</keyword>